<dbReference type="GO" id="GO:0004252">
    <property type="term" value="F:serine-type endopeptidase activity"/>
    <property type="evidence" value="ECO:0007669"/>
    <property type="project" value="UniProtKB-UniRule"/>
</dbReference>
<evidence type="ECO:0000256" key="5">
    <source>
        <dbReference type="PROSITE-ProRule" id="PRU01240"/>
    </source>
</evidence>
<gene>
    <name evidence="10" type="ORF">AVDCRST_MAG88-2219</name>
</gene>
<dbReference type="InterPro" id="IPR015500">
    <property type="entry name" value="Peptidase_S8_subtilisin-rel"/>
</dbReference>
<evidence type="ECO:0000256" key="1">
    <source>
        <dbReference type="ARBA" id="ARBA00011073"/>
    </source>
</evidence>
<evidence type="ECO:0000256" key="4">
    <source>
        <dbReference type="ARBA" id="ARBA00022825"/>
    </source>
</evidence>
<evidence type="ECO:0000256" key="3">
    <source>
        <dbReference type="ARBA" id="ARBA00022801"/>
    </source>
</evidence>
<feature type="region of interest" description="Disordered" evidence="7">
    <location>
        <begin position="122"/>
        <end position="158"/>
    </location>
</feature>
<comment type="similarity">
    <text evidence="1 5 6">Belongs to the peptidase S8 family.</text>
</comment>
<dbReference type="PROSITE" id="PS00138">
    <property type="entry name" value="SUBTILASE_SER"/>
    <property type="match status" value="1"/>
</dbReference>
<dbReference type="Pfam" id="PF00082">
    <property type="entry name" value="Peptidase_S8"/>
    <property type="match status" value="1"/>
</dbReference>
<dbReference type="InterPro" id="IPR022398">
    <property type="entry name" value="Peptidase_S8_His-AS"/>
</dbReference>
<evidence type="ECO:0000256" key="6">
    <source>
        <dbReference type="RuleBase" id="RU003355"/>
    </source>
</evidence>
<dbReference type="InterPro" id="IPR036852">
    <property type="entry name" value="Peptidase_S8/S53_dom_sf"/>
</dbReference>
<evidence type="ECO:0000313" key="10">
    <source>
        <dbReference type="EMBL" id="CAA9569728.1"/>
    </source>
</evidence>
<keyword evidence="8" id="KW-0732">Signal</keyword>
<keyword evidence="3 5" id="KW-0378">Hydrolase</keyword>
<name>A0A6J4V6N6_9BACT</name>
<dbReference type="PRINTS" id="PR00723">
    <property type="entry name" value="SUBTILISIN"/>
</dbReference>
<dbReference type="SUPFAM" id="SSF52743">
    <property type="entry name" value="Subtilisin-like"/>
    <property type="match status" value="1"/>
</dbReference>
<accession>A0A6J4V6N6</accession>
<organism evidence="10">
    <name type="scientific">uncultured Thermomicrobiales bacterium</name>
    <dbReference type="NCBI Taxonomy" id="1645740"/>
    <lineage>
        <taxon>Bacteria</taxon>
        <taxon>Pseudomonadati</taxon>
        <taxon>Thermomicrobiota</taxon>
        <taxon>Thermomicrobia</taxon>
        <taxon>Thermomicrobiales</taxon>
        <taxon>environmental samples</taxon>
    </lineage>
</organism>
<proteinExistence type="inferred from homology"/>
<dbReference type="PROSITE" id="PS00136">
    <property type="entry name" value="SUBTILASE_ASP"/>
    <property type="match status" value="1"/>
</dbReference>
<dbReference type="InterPro" id="IPR023828">
    <property type="entry name" value="Peptidase_S8_Ser-AS"/>
</dbReference>
<dbReference type="PROSITE" id="PS51892">
    <property type="entry name" value="SUBTILASE"/>
    <property type="match status" value="1"/>
</dbReference>
<dbReference type="PANTHER" id="PTHR43806:SF11">
    <property type="entry name" value="CEREVISIN-RELATED"/>
    <property type="match status" value="1"/>
</dbReference>
<dbReference type="InterPro" id="IPR050131">
    <property type="entry name" value="Peptidase_S8_subtilisin-like"/>
</dbReference>
<reference evidence="10" key="1">
    <citation type="submission" date="2020-02" db="EMBL/GenBank/DDBJ databases">
        <authorList>
            <person name="Meier V. D."/>
        </authorList>
    </citation>
    <scope>NUCLEOTIDE SEQUENCE</scope>
    <source>
        <strain evidence="10">AVDCRST_MAG88</strain>
    </source>
</reference>
<protein>
    <submittedName>
        <fullName evidence="10">Secreted subtilisin-like protease</fullName>
    </submittedName>
</protein>
<keyword evidence="4 5" id="KW-0720">Serine protease</keyword>
<keyword evidence="2 5" id="KW-0645">Protease</keyword>
<dbReference type="InterPro" id="IPR000209">
    <property type="entry name" value="Peptidase_S8/S53_dom"/>
</dbReference>
<feature type="active site" description="Charge relay system" evidence="5">
    <location>
        <position position="238"/>
    </location>
</feature>
<feature type="active site" description="Charge relay system" evidence="5">
    <location>
        <position position="489"/>
    </location>
</feature>
<dbReference type="PROSITE" id="PS00137">
    <property type="entry name" value="SUBTILASE_HIS"/>
    <property type="match status" value="1"/>
</dbReference>
<feature type="domain" description="Peptidase S8/S53" evidence="9">
    <location>
        <begin position="181"/>
        <end position="535"/>
    </location>
</feature>
<dbReference type="AlphaFoldDB" id="A0A6J4V6N6"/>
<dbReference type="GO" id="GO:0006508">
    <property type="term" value="P:proteolysis"/>
    <property type="evidence" value="ECO:0007669"/>
    <property type="project" value="UniProtKB-KW"/>
</dbReference>
<evidence type="ECO:0000259" key="9">
    <source>
        <dbReference type="Pfam" id="PF00082"/>
    </source>
</evidence>
<dbReference type="InterPro" id="IPR023827">
    <property type="entry name" value="Peptidase_S8_Asp-AS"/>
</dbReference>
<evidence type="ECO:0000256" key="7">
    <source>
        <dbReference type="SAM" id="MobiDB-lite"/>
    </source>
</evidence>
<feature type="active site" description="Charge relay system" evidence="5">
    <location>
        <position position="189"/>
    </location>
</feature>
<dbReference type="EMBL" id="CADCWM010000571">
    <property type="protein sequence ID" value="CAA9569728.1"/>
    <property type="molecule type" value="Genomic_DNA"/>
</dbReference>
<feature type="chain" id="PRO_5026741521" evidence="8">
    <location>
        <begin position="31"/>
        <end position="589"/>
    </location>
</feature>
<evidence type="ECO:0000256" key="2">
    <source>
        <dbReference type="ARBA" id="ARBA00022670"/>
    </source>
</evidence>
<dbReference type="Gene3D" id="3.40.50.200">
    <property type="entry name" value="Peptidase S8/S53 domain"/>
    <property type="match status" value="1"/>
</dbReference>
<dbReference type="PANTHER" id="PTHR43806">
    <property type="entry name" value="PEPTIDASE S8"/>
    <property type="match status" value="1"/>
</dbReference>
<feature type="signal peptide" evidence="8">
    <location>
        <begin position="1"/>
        <end position="30"/>
    </location>
</feature>
<evidence type="ECO:0000256" key="8">
    <source>
        <dbReference type="SAM" id="SignalP"/>
    </source>
</evidence>
<sequence>MKRTLVQAVVLILALGIVLPSSVATGPGLAAGNAPATTVSDRAEYVVLYAEGAPPAAVRTAIKAAGGIVVSENVAVGVATVRASGRNHRDFLAAIGRQPALAGAARSLPIGQASARTRLTIGEAADESARPDLPGYREAGLDERGNGGPQAGADPLAPQQWDMRLIRATREGSYSVQAGDKAVLVGVIDTGVDGNHPDIAPNFSRELSRNFTTDRPEFDGPCEVPSCVDPPDVDDDGHGTHVAGTIAAPLNGLGMAGVAPNVTLVNLRAGQDSGLFFLQPTVDALTYAGDIGVDVVNMSYYIDPWLYNCTTNPSPDDSPQAQEEQRTIVAATQRALDYARARGVTLVAAAGNGHTDLGRPTLDESSPSFPEGAARPRRVDNSCLSMPSEGRGVIGVTSVGPSGRKAVYSDYGVEQADIAAPGGDSLDYFGTPQYQPVTNRILAPYPRALLERNREIDANGNPTPNNGRLVVRDCRGGVCAYYRYLEGTSMAAPHATGVAALIVSQYGVPDRRRPGGLTLRPARVEQILKGTATDTPCPDQQPFTYPGLPRTTATSYNAICEGDARFNGFFGEGVVDALRAVGGGERPRR</sequence>
<feature type="region of interest" description="Disordered" evidence="7">
    <location>
        <begin position="355"/>
        <end position="381"/>
    </location>
</feature>